<dbReference type="InterPro" id="IPR004378">
    <property type="entry name" value="F420H2_quin_Rdtase"/>
</dbReference>
<name>A0A368VVA8_9ACTN</name>
<proteinExistence type="predicted"/>
<dbReference type="OrthoDB" id="3778270at2"/>
<dbReference type="Gene3D" id="2.30.110.10">
    <property type="entry name" value="Electron Transport, Fmn-binding Protein, Chain A"/>
    <property type="match status" value="1"/>
</dbReference>
<organism evidence="1 2">
    <name type="scientific">Halopolyspora algeriensis</name>
    <dbReference type="NCBI Taxonomy" id="1500506"/>
    <lineage>
        <taxon>Bacteria</taxon>
        <taxon>Bacillati</taxon>
        <taxon>Actinomycetota</taxon>
        <taxon>Actinomycetes</taxon>
        <taxon>Actinomycetes incertae sedis</taxon>
        <taxon>Halopolyspora</taxon>
    </lineage>
</organism>
<dbReference type="Pfam" id="PF04075">
    <property type="entry name" value="F420H2_quin_red"/>
    <property type="match status" value="1"/>
</dbReference>
<keyword evidence="2" id="KW-1185">Reference proteome</keyword>
<dbReference type="NCBIfam" id="TIGR00026">
    <property type="entry name" value="hi_GC_TIGR00026"/>
    <property type="match status" value="1"/>
</dbReference>
<gene>
    <name evidence="1" type="ORF">DFQ14_103192</name>
</gene>
<accession>A0A368VVA8</accession>
<evidence type="ECO:0000313" key="2">
    <source>
        <dbReference type="Proteomes" id="UP000253495"/>
    </source>
</evidence>
<protein>
    <submittedName>
        <fullName evidence="1">Deazaflavin-dependent oxidoreductase (Nitroreductase family)</fullName>
    </submittedName>
</protein>
<dbReference type="GO" id="GO:0016491">
    <property type="term" value="F:oxidoreductase activity"/>
    <property type="evidence" value="ECO:0007669"/>
    <property type="project" value="InterPro"/>
</dbReference>
<reference evidence="1 2" key="1">
    <citation type="submission" date="2018-07" db="EMBL/GenBank/DDBJ databases">
        <title>Genomic Encyclopedia of Type Strains, Phase III (KMG-III): the genomes of soil and plant-associated and newly described type strains.</title>
        <authorList>
            <person name="Whitman W."/>
        </authorList>
    </citation>
    <scope>NUCLEOTIDE SEQUENCE [LARGE SCALE GENOMIC DNA]</scope>
    <source>
        <strain evidence="1 2">CECT 8575</strain>
    </source>
</reference>
<dbReference type="RefSeq" id="WP_114452342.1">
    <property type="nucleotide sequence ID" value="NZ_QPJC01000003.1"/>
</dbReference>
<dbReference type="Proteomes" id="UP000253495">
    <property type="component" value="Unassembled WGS sequence"/>
</dbReference>
<dbReference type="AlphaFoldDB" id="A0A368VVA8"/>
<dbReference type="EMBL" id="QPJC01000003">
    <property type="protein sequence ID" value="RCW45226.1"/>
    <property type="molecule type" value="Genomic_DNA"/>
</dbReference>
<dbReference type="InterPro" id="IPR012349">
    <property type="entry name" value="Split_barrel_FMN-bd"/>
</dbReference>
<evidence type="ECO:0000313" key="1">
    <source>
        <dbReference type="EMBL" id="RCW45226.1"/>
    </source>
</evidence>
<comment type="caution">
    <text evidence="1">The sequence shown here is derived from an EMBL/GenBank/DDBJ whole genome shotgun (WGS) entry which is preliminary data.</text>
</comment>
<sequence length="158" mass="17752">MEILNRPELPTGFRRLLFRLPVHLYRWRLGWLLGRRFLLVNHIGRVSGQPRQVVLEIVEHDPATGSCTVASGFGAGADWYKNVRTTPEVTIRVGRHELPVTATPLPAADGEQVMVRYALRHPGTAKRLARFMGFAVNGSEADFRAVGARIPFVRFAPR</sequence>